<gene>
    <name evidence="1" type="ORF">FHS12_003962</name>
</gene>
<keyword evidence="2" id="KW-1185">Reference proteome</keyword>
<accession>A0A7W5FAA5</accession>
<reference evidence="1 2" key="1">
    <citation type="submission" date="2020-08" db="EMBL/GenBank/DDBJ databases">
        <title>Genomic Encyclopedia of Type Strains, Phase III (KMG-III): the genomes of soil and plant-associated and newly described type strains.</title>
        <authorList>
            <person name="Whitman W."/>
        </authorList>
    </citation>
    <scope>NUCLEOTIDE SEQUENCE [LARGE SCALE GENOMIC DNA]</scope>
    <source>
        <strain evidence="1 2">CECT 3302</strain>
    </source>
</reference>
<sequence>MKPSSATVVGAGPNGLAAAIVLAQRGVKVVVLEAAETVGGGTRTAELTAPGLRHDVCSAIHPLGVASPFLRELDLETYGLTWRYPEIELAHPLDGDETVLLHRSIEQTAAGLGADGRRWEQVFGPVVRDFDSIADHVLGPMLRVPRHPFRMAAFGIRAVLPATVLARAFHEERAKALFAGCAAHAFQPLDRPGTAAVGAMLLVSGHRFGWPVAEGGSHAITLAMAQLLEELGGTVVTGTTVRGLADLPESDVTLFDTSPGGFADIVGAALPDRPRRAMRRWKHGPAAYKLDLAVRGPIPWRDPEIARAGTVHLGGTLAEVATSEREIAAGRMPERPFVLLGQQYVADPSRSAGDLNPVWAYAQVPHAFDGDATEAVLAQIERFAPGFRSQIVDTHVTTPADYAAYNLNYVGGDIGAGANTLRQLIVRPTLAGYDTGIPGMFLCSAATPPSAGVHGMCGYHAAHRALRHLAATGKPGATDVRPG</sequence>
<evidence type="ECO:0000313" key="1">
    <source>
        <dbReference type="EMBL" id="MBB3091000.1"/>
    </source>
</evidence>
<dbReference type="InterPro" id="IPR036188">
    <property type="entry name" value="FAD/NAD-bd_sf"/>
</dbReference>
<proteinExistence type="predicted"/>
<dbReference type="RefSeq" id="WP_183548569.1">
    <property type="nucleotide sequence ID" value="NZ_BMQT01000010.1"/>
</dbReference>
<dbReference type="SUPFAM" id="SSF51905">
    <property type="entry name" value="FAD/NAD(P)-binding domain"/>
    <property type="match status" value="1"/>
</dbReference>
<name>A0A7W5FAA5_9ACTN</name>
<protein>
    <submittedName>
        <fullName evidence="1">Phytoene dehydrogenase-like protein</fullName>
    </submittedName>
</protein>
<evidence type="ECO:0000313" key="2">
    <source>
        <dbReference type="Proteomes" id="UP000577707"/>
    </source>
</evidence>
<dbReference type="Pfam" id="PF13450">
    <property type="entry name" value="NAD_binding_8"/>
    <property type="match status" value="1"/>
</dbReference>
<dbReference type="EMBL" id="JACHXG010000008">
    <property type="protein sequence ID" value="MBB3091000.1"/>
    <property type="molecule type" value="Genomic_DNA"/>
</dbReference>
<dbReference type="Proteomes" id="UP000577707">
    <property type="component" value="Unassembled WGS sequence"/>
</dbReference>
<comment type="caution">
    <text evidence="1">The sequence shown here is derived from an EMBL/GenBank/DDBJ whole genome shotgun (WGS) entry which is preliminary data.</text>
</comment>
<organism evidence="1 2">
    <name type="scientific">Nocardioides albus</name>
    <dbReference type="NCBI Taxonomy" id="1841"/>
    <lineage>
        <taxon>Bacteria</taxon>
        <taxon>Bacillati</taxon>
        <taxon>Actinomycetota</taxon>
        <taxon>Actinomycetes</taxon>
        <taxon>Propionibacteriales</taxon>
        <taxon>Nocardioidaceae</taxon>
        <taxon>Nocardioides</taxon>
    </lineage>
</organism>
<dbReference type="PANTHER" id="PTHR10668:SF105">
    <property type="entry name" value="DEHYDROGENASE-RELATED"/>
    <property type="match status" value="1"/>
</dbReference>
<dbReference type="PRINTS" id="PR00411">
    <property type="entry name" value="PNDRDTASEI"/>
</dbReference>
<dbReference type="Gene3D" id="3.50.50.60">
    <property type="entry name" value="FAD/NAD(P)-binding domain"/>
    <property type="match status" value="1"/>
</dbReference>
<dbReference type="PANTHER" id="PTHR10668">
    <property type="entry name" value="PHYTOENE DEHYDROGENASE"/>
    <property type="match status" value="1"/>
</dbReference>
<dbReference type="AlphaFoldDB" id="A0A7W5FAA5"/>